<reference evidence="2" key="2">
    <citation type="submission" date="2020-09" db="EMBL/GenBank/DDBJ databases">
        <authorList>
            <person name="Sun Q."/>
            <person name="Zhou Y."/>
        </authorList>
    </citation>
    <scope>NUCLEOTIDE SEQUENCE</scope>
    <source>
        <strain evidence="2">CGMCC 4.7201</strain>
    </source>
</reference>
<dbReference type="EMBL" id="BMMS01000005">
    <property type="protein sequence ID" value="GGO84174.1"/>
    <property type="molecule type" value="Genomic_DNA"/>
</dbReference>
<sequence length="1336" mass="144426">MVAHDHAVLSTKDYRDQAHWKWTLRVPGGPEIEHDVDLSADCDLVSSLAAPYSRLAAEGTARGTPSWSAAERQLGREIGERVLGEAICERLLQWASNRPKDRVSPVLLELAPDTRELAGLPLSLATTGPSPSAPGRSEQMLADRRIRFIHCPPPVAGPSQDLSDGSAADGQALPVCLVGVFSSGSHARADAAQHEEYILRRRLLGVAVGDRMRLTLRNLVHEVGEPDFRRSLSPAGAHSPTDPSALVLHIAGRTAAGPGPLTDTIGGKHLLAADKVAQALGRGRDRLGLVVLSSPPPGTPGMRERLARLGIEPGGRDVDADTPEPAAVDLPWQLAETLECPVLSFRYPIPEGVIAEICGGLYTTLLTGQDCLPDALEQVLDGLKLSGLDRCSPTLYHPKALGLRLRCARGDHGVSGRLDFVSHPDVLRKAGAVLDAGSPHRGVLLHGIESIGKRACVHALRDRYEHLFHLCVPFDAARTAMGVQSALFAFYAGLSEKFGLLPEWTATKKRLDSSRSLQDFDRELDVFNRMLNVRCANRRALIALLNADWLTDGYRAAGQWRYPPWGRLIRALVDHEGLSRLVITSARAIEFAGRRPGETPRGDRIKSVAVHPLTAGQSLTLAGTESMRNLSGFVLPGAAGHVPGWPDEERRSLVRRLIESADGHPGLLRLAEKEAGSAESLDAFLKSVGRNGEDSRKLTEWTKAFTENALGGQVEADAARLLLWLLCALEDNERFIPGPSRSSGRAPAAGPARGSGTVLARLWAGICTEPVPRLRPLLSNGGWTVPPDPPGGEASDDFARWPELAVLTVGTPPLDWLLNTALVRCAEDAHGGTRLTIQRTVAEAALETAPEEYVRELRSRAAAALTWALQDALRSESYDGRQTVLRHARALVPYLVHGSRSSALVDVAEVILERDPRILTNETVRLALRDAFPEQMREIEEASDERPPLSPGRGPTGRWHRNSERITWFERLRDRLEIPPRSEGQGSAQGADLMAAHRIGELRAQGDLAGALAEADRCLGQAREGGADTWRLASLRALRARVGIDAGDYKAAAEEAEDVLLDSHSWDGSGRGARTTDFLRAVLRDATALCARYCDDAVTRQDCVHDCLDVSRRAAKKLTKRLEYQDALESEQLRAYVHGCAVLMDPPCDQSRQHVLRHIQECYDLAEGDGDWALMGQALSAKAEVLRGRNPGSALTSELGALRFHYLGGTPMDIARCHENIGRGLGPDVAGDQVRPSGALVHHLAAALIRRLTGDGRLPDSLSSLDELLLASAPSLPRAVRDLEAAIGKSATGPGELGLEEMVTFLAKEESADAALAALVDELLRRQEGTDDPPVT</sequence>
<dbReference type="Proteomes" id="UP000641932">
    <property type="component" value="Unassembled WGS sequence"/>
</dbReference>
<proteinExistence type="predicted"/>
<feature type="region of interest" description="Disordered" evidence="1">
    <location>
        <begin position="938"/>
        <end position="960"/>
    </location>
</feature>
<gene>
    <name evidence="2" type="ORF">GCM10012280_15040</name>
</gene>
<protein>
    <submittedName>
        <fullName evidence="2">Uncharacterized protein</fullName>
    </submittedName>
</protein>
<reference evidence="2" key="1">
    <citation type="journal article" date="2014" name="Int. J. Syst. Evol. Microbiol.">
        <title>Complete genome sequence of Corynebacterium casei LMG S-19264T (=DSM 44701T), isolated from a smear-ripened cheese.</title>
        <authorList>
            <consortium name="US DOE Joint Genome Institute (JGI-PGF)"/>
            <person name="Walter F."/>
            <person name="Albersmeier A."/>
            <person name="Kalinowski J."/>
            <person name="Ruckert C."/>
        </authorList>
    </citation>
    <scope>NUCLEOTIDE SEQUENCE</scope>
    <source>
        <strain evidence="2">CGMCC 4.7201</strain>
    </source>
</reference>
<evidence type="ECO:0000313" key="3">
    <source>
        <dbReference type="Proteomes" id="UP000641932"/>
    </source>
</evidence>
<evidence type="ECO:0000256" key="1">
    <source>
        <dbReference type="SAM" id="MobiDB-lite"/>
    </source>
</evidence>
<accession>A0A917ZL09</accession>
<name>A0A917ZL09_9ACTN</name>
<comment type="caution">
    <text evidence="2">The sequence shown here is derived from an EMBL/GenBank/DDBJ whole genome shotgun (WGS) entry which is preliminary data.</text>
</comment>
<organism evidence="2 3">
    <name type="scientific">Wenjunlia tyrosinilytica</name>
    <dbReference type="NCBI Taxonomy" id="1544741"/>
    <lineage>
        <taxon>Bacteria</taxon>
        <taxon>Bacillati</taxon>
        <taxon>Actinomycetota</taxon>
        <taxon>Actinomycetes</taxon>
        <taxon>Kitasatosporales</taxon>
        <taxon>Streptomycetaceae</taxon>
        <taxon>Wenjunlia</taxon>
    </lineage>
</organism>
<feature type="compositionally biased region" description="Basic and acidic residues" evidence="1">
    <location>
        <begin position="938"/>
        <end position="947"/>
    </location>
</feature>
<evidence type="ECO:0000313" key="2">
    <source>
        <dbReference type="EMBL" id="GGO84174.1"/>
    </source>
</evidence>
<keyword evidence="3" id="KW-1185">Reference proteome</keyword>